<dbReference type="OrthoDB" id="7984245at2759"/>
<feature type="non-terminal residue" evidence="1">
    <location>
        <position position="31"/>
    </location>
</feature>
<accession>A0A8X6MAH5</accession>
<keyword evidence="3" id="KW-1185">Reference proteome</keyword>
<sequence length="31" mass="3536">MTKVGVLLGGEEYATRLHMQDVIEFEKKIAE</sequence>
<proteinExistence type="predicted"/>
<protein>
    <submittedName>
        <fullName evidence="1">Uncharacterized protein</fullName>
    </submittedName>
</protein>
<dbReference type="EMBL" id="BMAW01089368">
    <property type="protein sequence ID" value="GFS39442.1"/>
    <property type="molecule type" value="Genomic_DNA"/>
</dbReference>
<name>A0A8X6MAH5_NEPPI</name>
<dbReference type="EMBL" id="BMAW01053479">
    <property type="protein sequence ID" value="GFS91204.1"/>
    <property type="molecule type" value="Genomic_DNA"/>
</dbReference>
<reference evidence="1" key="1">
    <citation type="submission" date="2020-08" db="EMBL/GenBank/DDBJ databases">
        <title>Multicomponent nature underlies the extraordinary mechanical properties of spider dragline silk.</title>
        <authorList>
            <person name="Kono N."/>
            <person name="Nakamura H."/>
            <person name="Mori M."/>
            <person name="Yoshida Y."/>
            <person name="Ohtoshi R."/>
            <person name="Malay A.D."/>
            <person name="Moran D.A.P."/>
            <person name="Tomita M."/>
            <person name="Numata K."/>
            <person name="Arakawa K."/>
        </authorList>
    </citation>
    <scope>NUCLEOTIDE SEQUENCE</scope>
</reference>
<dbReference type="Proteomes" id="UP000887013">
    <property type="component" value="Unassembled WGS sequence"/>
</dbReference>
<evidence type="ECO:0000313" key="3">
    <source>
        <dbReference type="Proteomes" id="UP000887013"/>
    </source>
</evidence>
<evidence type="ECO:0000313" key="2">
    <source>
        <dbReference type="EMBL" id="GFS91204.1"/>
    </source>
</evidence>
<comment type="caution">
    <text evidence="1">The sequence shown here is derived from an EMBL/GenBank/DDBJ whole genome shotgun (WGS) entry which is preliminary data.</text>
</comment>
<evidence type="ECO:0000313" key="1">
    <source>
        <dbReference type="EMBL" id="GFS39442.1"/>
    </source>
</evidence>
<dbReference type="AlphaFoldDB" id="A0A8X6MAH5"/>
<gene>
    <name evidence="2" type="ORF">NPIL_149871</name>
    <name evidence="1" type="ORF">NPIL_9151</name>
</gene>
<organism evidence="1 3">
    <name type="scientific">Nephila pilipes</name>
    <name type="common">Giant wood spider</name>
    <name type="synonym">Nephila maculata</name>
    <dbReference type="NCBI Taxonomy" id="299642"/>
    <lineage>
        <taxon>Eukaryota</taxon>
        <taxon>Metazoa</taxon>
        <taxon>Ecdysozoa</taxon>
        <taxon>Arthropoda</taxon>
        <taxon>Chelicerata</taxon>
        <taxon>Arachnida</taxon>
        <taxon>Araneae</taxon>
        <taxon>Araneomorphae</taxon>
        <taxon>Entelegynae</taxon>
        <taxon>Araneoidea</taxon>
        <taxon>Nephilidae</taxon>
        <taxon>Nephila</taxon>
    </lineage>
</organism>